<evidence type="ECO:0000313" key="5">
    <source>
        <dbReference type="Proteomes" id="UP000789342"/>
    </source>
</evidence>
<evidence type="ECO:0000313" key="4">
    <source>
        <dbReference type="EMBL" id="CAG8567120.1"/>
    </source>
</evidence>
<sequence length="554" mass="62552">MAKTTVEEIYKAYEEIDKAGSNFEQVKKSYEIVISGAHGESNCKRLAAQFIPRFFGKFPDLNEAAIDALFDLCEDTDLNVRLTVIKYLPNVVKESDKVAVRIADALVQLLQNETSQEIAAVKKALEQVIRLSPRDSIVAIFQQSLKGSTEVRNRTINFLSNDLNRFKNDLFEKGDDVEACFANEVKKALRDSTLSEFETFLKMLLSLKMYQLEKKENLKELINVLIESIATESEDLDPTNYVKVQKFILCGKTLMPCFEKGVKSTPFLAFLVNKVLPKDKFNRLQEKQQKSMLRFLADCISGKHTEATIKSAAPIIKELFISEIPPAGDDVEVEPKLDLPRVEYIVFTLYCIASKIPEIVEGEDVSLRFKNLYVVSHKCIARIKQGLKDLQNREPKDQETLEKIKKAESGQIVTNNILNMIKELMKPAKARHFTKVQHSWQSLTSNTPLAPQTSAKRTAESVSPVDGTPNKKSRTTEEKSTIKLPQKSAVPKPPQNALPRNNQNRQTFSNTRNSGLSNNNFRNGGSNGRISKLNRNSAKNNHQTLYVPPPRRGM</sequence>
<dbReference type="InterPro" id="IPR011989">
    <property type="entry name" value="ARM-like"/>
</dbReference>
<protein>
    <submittedName>
        <fullName evidence="4">3903_t:CDS:1</fullName>
    </submittedName>
</protein>
<dbReference type="Pfam" id="PF05918">
    <property type="entry name" value="API5"/>
    <property type="match status" value="1"/>
</dbReference>
<organism evidence="4 5">
    <name type="scientific">Acaulospora morrowiae</name>
    <dbReference type="NCBI Taxonomy" id="94023"/>
    <lineage>
        <taxon>Eukaryota</taxon>
        <taxon>Fungi</taxon>
        <taxon>Fungi incertae sedis</taxon>
        <taxon>Mucoromycota</taxon>
        <taxon>Glomeromycotina</taxon>
        <taxon>Glomeromycetes</taxon>
        <taxon>Diversisporales</taxon>
        <taxon>Acaulosporaceae</taxon>
        <taxon>Acaulospora</taxon>
    </lineage>
</organism>
<evidence type="ECO:0000256" key="2">
    <source>
        <dbReference type="ARBA" id="ARBA00022703"/>
    </source>
</evidence>
<feature type="compositionally biased region" description="Low complexity" evidence="3">
    <location>
        <begin position="512"/>
        <end position="524"/>
    </location>
</feature>
<name>A0A9N9BKI2_9GLOM</name>
<dbReference type="Proteomes" id="UP000789342">
    <property type="component" value="Unassembled WGS sequence"/>
</dbReference>
<dbReference type="GO" id="GO:0005634">
    <property type="term" value="C:nucleus"/>
    <property type="evidence" value="ECO:0007669"/>
    <property type="project" value="TreeGrafter"/>
</dbReference>
<evidence type="ECO:0000256" key="3">
    <source>
        <dbReference type="SAM" id="MobiDB-lite"/>
    </source>
</evidence>
<gene>
    <name evidence="4" type="ORF">AMORRO_LOCUS6291</name>
</gene>
<dbReference type="InterPro" id="IPR008383">
    <property type="entry name" value="API5"/>
</dbReference>
<dbReference type="GO" id="GO:0003723">
    <property type="term" value="F:RNA binding"/>
    <property type="evidence" value="ECO:0007669"/>
    <property type="project" value="TreeGrafter"/>
</dbReference>
<feature type="compositionally biased region" description="Polar residues" evidence="3">
    <location>
        <begin position="498"/>
        <end position="511"/>
    </location>
</feature>
<dbReference type="GO" id="GO:0006915">
    <property type="term" value="P:apoptotic process"/>
    <property type="evidence" value="ECO:0007669"/>
    <property type="project" value="UniProtKB-KW"/>
</dbReference>
<comment type="caution">
    <text evidence="4">The sequence shown here is derived from an EMBL/GenBank/DDBJ whole genome shotgun (WGS) entry which is preliminary data.</text>
</comment>
<dbReference type="GO" id="GO:0043066">
    <property type="term" value="P:negative regulation of apoptotic process"/>
    <property type="evidence" value="ECO:0007669"/>
    <property type="project" value="TreeGrafter"/>
</dbReference>
<reference evidence="4" key="1">
    <citation type="submission" date="2021-06" db="EMBL/GenBank/DDBJ databases">
        <authorList>
            <person name="Kallberg Y."/>
            <person name="Tangrot J."/>
            <person name="Rosling A."/>
        </authorList>
    </citation>
    <scope>NUCLEOTIDE SEQUENCE</scope>
    <source>
        <strain evidence="4">CL551</strain>
    </source>
</reference>
<feature type="compositionally biased region" description="Polar residues" evidence="3">
    <location>
        <begin position="439"/>
        <end position="456"/>
    </location>
</feature>
<evidence type="ECO:0000256" key="1">
    <source>
        <dbReference type="ARBA" id="ARBA00009515"/>
    </source>
</evidence>
<dbReference type="PANTHER" id="PTHR12758:SF19">
    <property type="entry name" value="APOPTOSIS INHIBITOR 5"/>
    <property type="match status" value="1"/>
</dbReference>
<dbReference type="EMBL" id="CAJVPV010004126">
    <property type="protein sequence ID" value="CAG8567120.1"/>
    <property type="molecule type" value="Genomic_DNA"/>
</dbReference>
<proteinExistence type="inferred from homology"/>
<feature type="compositionally biased region" description="Polar residues" evidence="3">
    <location>
        <begin position="533"/>
        <end position="544"/>
    </location>
</feature>
<dbReference type="OrthoDB" id="19224at2759"/>
<dbReference type="SUPFAM" id="SSF48371">
    <property type="entry name" value="ARM repeat"/>
    <property type="match status" value="1"/>
</dbReference>
<feature type="region of interest" description="Disordered" evidence="3">
    <location>
        <begin position="439"/>
        <end position="554"/>
    </location>
</feature>
<dbReference type="PANTHER" id="PTHR12758">
    <property type="entry name" value="APOPTOSIS INHIBITOR 5-RELATED"/>
    <property type="match status" value="1"/>
</dbReference>
<dbReference type="AlphaFoldDB" id="A0A9N9BKI2"/>
<comment type="similarity">
    <text evidence="1">Belongs to the API5 family.</text>
</comment>
<keyword evidence="5" id="KW-1185">Reference proteome</keyword>
<accession>A0A9N9BKI2</accession>
<keyword evidence="2" id="KW-0053">Apoptosis</keyword>
<dbReference type="InterPro" id="IPR016024">
    <property type="entry name" value="ARM-type_fold"/>
</dbReference>
<dbReference type="Gene3D" id="1.25.10.10">
    <property type="entry name" value="Leucine-rich Repeat Variant"/>
    <property type="match status" value="1"/>
</dbReference>